<dbReference type="CDD" id="cd02677">
    <property type="entry name" value="MIT_SNX15"/>
    <property type="match status" value="1"/>
</dbReference>
<dbReference type="Gene3D" id="1.20.58.80">
    <property type="entry name" value="Phosphotransferase system, lactose/cellobiose-type IIA subunit"/>
    <property type="match status" value="1"/>
</dbReference>
<dbReference type="SMART" id="SM00312">
    <property type="entry name" value="PX"/>
    <property type="match status" value="1"/>
</dbReference>
<dbReference type="GO" id="GO:0005769">
    <property type="term" value="C:early endosome"/>
    <property type="evidence" value="ECO:0007669"/>
    <property type="project" value="TreeGrafter"/>
</dbReference>
<dbReference type="Gene3D" id="2.60.120.230">
    <property type="match status" value="1"/>
</dbReference>
<feature type="region of interest" description="Disordered" evidence="6">
    <location>
        <begin position="1106"/>
        <end position="1125"/>
    </location>
</feature>
<organism evidence="11 12">
    <name type="scientific">Crenichthys baileyi</name>
    <name type="common">White River springfish</name>
    <dbReference type="NCBI Taxonomy" id="28760"/>
    <lineage>
        <taxon>Eukaryota</taxon>
        <taxon>Metazoa</taxon>
        <taxon>Chordata</taxon>
        <taxon>Craniata</taxon>
        <taxon>Vertebrata</taxon>
        <taxon>Euteleostomi</taxon>
        <taxon>Actinopterygii</taxon>
        <taxon>Neopterygii</taxon>
        <taxon>Teleostei</taxon>
        <taxon>Neoteleostei</taxon>
        <taxon>Acanthomorphata</taxon>
        <taxon>Ovalentaria</taxon>
        <taxon>Atherinomorphae</taxon>
        <taxon>Cyprinodontiformes</taxon>
        <taxon>Goodeidae</taxon>
        <taxon>Crenichthys</taxon>
    </lineage>
</organism>
<dbReference type="SUPFAM" id="SSF49742">
    <property type="entry name" value="PHM/PNGase F"/>
    <property type="match status" value="2"/>
</dbReference>
<dbReference type="GO" id="GO:0035091">
    <property type="term" value="F:phosphatidylinositol binding"/>
    <property type="evidence" value="ECO:0007669"/>
    <property type="project" value="InterPro"/>
</dbReference>
<dbReference type="InterPro" id="IPR024548">
    <property type="entry name" value="Cu2_monoox_C"/>
</dbReference>
<keyword evidence="7" id="KW-0732">Signal</keyword>
<dbReference type="InterPro" id="IPR014784">
    <property type="entry name" value="Cu2_ascorb_mOase-like_C"/>
</dbReference>
<dbReference type="SMART" id="SM00745">
    <property type="entry name" value="MIT"/>
    <property type="match status" value="1"/>
</dbReference>
<keyword evidence="12" id="KW-1185">Reference proteome</keyword>
<dbReference type="PANTHER" id="PTHR15508:SF2">
    <property type="entry name" value="RIBOSOMAL PROTEIN S6 KINASE DELTA-1"/>
    <property type="match status" value="1"/>
</dbReference>
<gene>
    <name evidence="11" type="ORF">CRENBAI_007708</name>
</gene>
<feature type="region of interest" description="Disordered" evidence="6">
    <location>
        <begin position="1021"/>
        <end position="1054"/>
    </location>
</feature>
<dbReference type="Gene3D" id="1.10.510.10">
    <property type="entry name" value="Transferase(Phosphotransferase) domain 1"/>
    <property type="match status" value="1"/>
</dbReference>
<evidence type="ECO:0000256" key="7">
    <source>
        <dbReference type="SAM" id="SignalP"/>
    </source>
</evidence>
<dbReference type="FunFam" id="2.60.120.230:FF:000001">
    <property type="entry name" value="Monooxygenase, DBH-like 1"/>
    <property type="match status" value="1"/>
</dbReference>
<dbReference type="Gene3D" id="3.30.1520.10">
    <property type="entry name" value="Phox-like domain"/>
    <property type="match status" value="1"/>
</dbReference>
<feature type="domain" description="DOMON" evidence="10">
    <location>
        <begin position="35"/>
        <end position="150"/>
    </location>
</feature>
<dbReference type="PROSITE" id="PS50011">
    <property type="entry name" value="PROTEIN_KINASE_DOM"/>
    <property type="match status" value="1"/>
</dbReference>
<feature type="compositionally biased region" description="Polar residues" evidence="6">
    <location>
        <begin position="736"/>
        <end position="754"/>
    </location>
</feature>
<dbReference type="FunFam" id="1.20.58.80:FF:000005">
    <property type="entry name" value="ribosomal protein S6 kinase delta-1 isoform X1"/>
    <property type="match status" value="1"/>
</dbReference>
<protein>
    <submittedName>
        <fullName evidence="11">Uncharacterized protein</fullName>
    </submittedName>
</protein>
<dbReference type="SMART" id="SM00220">
    <property type="entry name" value="S_TKc"/>
    <property type="match status" value="1"/>
</dbReference>
<dbReference type="GO" id="GO:0005507">
    <property type="term" value="F:copper ion binding"/>
    <property type="evidence" value="ECO:0007669"/>
    <property type="project" value="InterPro"/>
</dbReference>
<dbReference type="InterPro" id="IPR051866">
    <property type="entry name" value="Intracell_Sig-Traffick_Protein"/>
</dbReference>
<dbReference type="EMBL" id="JAHHUM010002468">
    <property type="protein sequence ID" value="KAK5603430.1"/>
    <property type="molecule type" value="Genomic_DNA"/>
</dbReference>
<feature type="compositionally biased region" description="Acidic residues" evidence="6">
    <location>
        <begin position="1109"/>
        <end position="1119"/>
    </location>
</feature>
<evidence type="ECO:0000259" key="9">
    <source>
        <dbReference type="PROSITE" id="PS50195"/>
    </source>
</evidence>
<feature type="compositionally biased region" description="Basic and acidic residues" evidence="6">
    <location>
        <begin position="1395"/>
        <end position="1406"/>
    </location>
</feature>
<dbReference type="CDD" id="cd09631">
    <property type="entry name" value="DOMON_DOH"/>
    <property type="match status" value="1"/>
</dbReference>
<dbReference type="FunFam" id="3.30.1520.10:FF:000017">
    <property type="entry name" value="ribosomal protein S6 kinase delta-1 isoform X1"/>
    <property type="match status" value="1"/>
</dbReference>
<evidence type="ECO:0000256" key="6">
    <source>
        <dbReference type="SAM" id="MobiDB-lite"/>
    </source>
</evidence>
<keyword evidence="5" id="KW-0325">Glycoprotein</keyword>
<feature type="region of interest" description="Disordered" evidence="6">
    <location>
        <begin position="1395"/>
        <end position="1417"/>
    </location>
</feature>
<evidence type="ECO:0000256" key="5">
    <source>
        <dbReference type="ARBA" id="ARBA00023180"/>
    </source>
</evidence>
<sequence length="1737" mass="191092">MPSPLCFVSILLAWTAGSWATDHNLPFMEYLDVDHLVCLKWGFDDAQRNITFQLAVNSTGWVGFGLSPKGDMDDADIVMGGLGPTGRYFADYYALEDAKPIMDEEQSYTLLSMNENDGQTIMTFQRSIETCDDKDFLITAQPIKLIYAYGTTDDIKYHGSRRGTKEVNLLNYKPRTTPTDAKYLNVKVEPEIDHNDVVHHMLLYHCPSFVKEPYDKPCFMGDKGDACFGVVASWAVGGGAYELPENTGIPIGGVGNDTFYRLEIHYNNPQKKEGIKDSSGLRLHYTDQLRQYDVGILTTGVFPVSEMQYGIPPKATQFKSYGICNVSLFSQLVNPIPDLQVFSVLLHTHLAGRKVRVGHFRKGKQIDFMGVSENYNFDMQEIVNLGSIKTIKPNDEIIVECTYNTADRTKTTLMGLSTTDEMCLAFLFYYPAINITSCTSRPNTSLLSNIAHQIPEYQSLIKTLPQVQYISDASPAGSFGNVVIIRMISQRDRGELARFYTVTDPTRYQKGYTVYKVTARSISRKNPEDVQEIIVWKRYSDFRKLHQNLWQLYKNVCSQSELFPPFAKAKVFGRFDESVIEERRQCSEDLLQFSANIPALYNSQHIQDFFKGGEVHDGSELIGPAEPFSDFLADSLSDCCSDVQRDISGAEDLTITSEYGGPSSDSDLTSLAVDTDSLAGLDDGMASGSTSPNQPQGGATNISSSCSPRLPSLRERRTPSPAPVPASSAPNPEVSWPSSTPLFSGSLRKTSGANTRDVKSDYLEKASELIDFAVQKEKEQDYQAAFSYYRSGVDLLLQGVQGEPSAARREAVKKKTAEYLMRAEQISGLHQKSNMGQGSTQTVAFGAQCCSSSSTGGQQSPSDELTAYRVIGVINKLHSYPFSPHLFSPSQGRLAGTTLTPGHTHMLKLSPEVVRELNSNREMSGKKVLLVMDKRTQETFILKGLRKSSDCGQAKKTIMPLAVPHMVQLRKFIISEDTVFLLLHYAEGGRLWSHIGKYLCNSSPEESFDIPFIQKSHTTAVHSPHHKIPQLDVDSASCDSEPNAGSDPAFDPQKEGEIPCVYPVKSAVPAGLHGQIGAQCDSGATSEEECTNSYLTLCNEYEQEKVEPDALEEEGDEKSEQEMLSLEVPNATATASSYSRSLLSNDSLSSTGGSQELGFFSEFSKSGQTLETDQNRSEGHDHSEVFSPLRSPTEPLSLDQSKHTPMEFFRIDSKDSASEVTGLDVGEHWHSQKQPPQFSTSDLGSEVTEELPELAQEVKGPSLEFWGLDCSDKGSNESVPVISFKEAVVEDEGHPPDLLVNLPVISGTIDFSQEELEPSGVCFSLEAAASPQKCVQPDVLQLHSQPEDLEEQPLEQELSSFSPASATCDTSLACTFLWDDSWAFGLEASDKVFDQDDSQSSDHHLETGVLSEKPQPCTTGTTDCAPVPVDSSIASVPAVNGTEACAVEHLLGVDGESSRVNKATGDSDFDKEVSRLFAELDELSLAATQAHIPEEFVRCWAVEIATALDCLHQQGIICRDLNPSNILLDHQGHVQLTYFCSWSDVEESCDKEAVANMYCAPAREKRGRLFKPADQQDPVTEVGGISEETPSCDWWSLGAILFELLTGMSRTPVLRECQGCQSDFLPQPELHLLGHWVSSPRASLLAPGAALDSGHADLRSAIRSRLKQSELLSLLSCHPAGIGRHTALNIPECVSEEARSLLEQLLQYNPMERLGAGVGGVDDIKSHPFFASVDWPK</sequence>
<evidence type="ECO:0000256" key="1">
    <source>
        <dbReference type="ARBA" id="ARBA00001973"/>
    </source>
</evidence>
<dbReference type="InterPro" id="IPR036181">
    <property type="entry name" value="MIT_dom_sf"/>
</dbReference>
<feature type="compositionally biased region" description="Polar residues" evidence="6">
    <location>
        <begin position="687"/>
        <end position="702"/>
    </location>
</feature>
<dbReference type="Pfam" id="PF01082">
    <property type="entry name" value="Cu2_monooxygen"/>
    <property type="match status" value="1"/>
</dbReference>
<dbReference type="InterPro" id="IPR036871">
    <property type="entry name" value="PX_dom_sf"/>
</dbReference>
<dbReference type="SUPFAM" id="SSF64268">
    <property type="entry name" value="PX domain"/>
    <property type="match status" value="1"/>
</dbReference>
<keyword evidence="3" id="KW-0186">Copper</keyword>
<dbReference type="InterPro" id="IPR036939">
    <property type="entry name" value="Cu2_ascorb_mOase_N_sf"/>
</dbReference>
<dbReference type="InterPro" id="IPR000323">
    <property type="entry name" value="Cu2_ascorb_mOase_N"/>
</dbReference>
<evidence type="ECO:0000259" key="8">
    <source>
        <dbReference type="PROSITE" id="PS50011"/>
    </source>
</evidence>
<evidence type="ECO:0000256" key="3">
    <source>
        <dbReference type="ARBA" id="ARBA00023008"/>
    </source>
</evidence>
<feature type="region of interest" description="Disordered" evidence="6">
    <location>
        <begin position="1167"/>
        <end position="1202"/>
    </location>
</feature>
<comment type="similarity">
    <text evidence="2">Belongs to the copper type II ascorbate-dependent monooxygenase family.</text>
</comment>
<proteinExistence type="inferred from homology"/>
<dbReference type="PROSITE" id="PS50836">
    <property type="entry name" value="DOMON"/>
    <property type="match status" value="1"/>
</dbReference>
<dbReference type="Pfam" id="PF00069">
    <property type="entry name" value="Pkinase"/>
    <property type="match status" value="1"/>
</dbReference>
<dbReference type="Pfam" id="PF00787">
    <property type="entry name" value="PX"/>
    <property type="match status" value="1"/>
</dbReference>
<reference evidence="11 12" key="1">
    <citation type="submission" date="2021-06" db="EMBL/GenBank/DDBJ databases">
        <authorList>
            <person name="Palmer J.M."/>
        </authorList>
    </citation>
    <scope>NUCLEOTIDE SEQUENCE [LARGE SCALE GENOMIC DNA]</scope>
    <source>
        <strain evidence="11 12">MEX-2019</strain>
        <tissue evidence="11">Muscle</tissue>
    </source>
</reference>
<comment type="caution">
    <text evidence="11">The sequence shown here is derived from an EMBL/GenBank/DDBJ whole genome shotgun (WGS) entry which is preliminary data.</text>
</comment>
<evidence type="ECO:0000313" key="12">
    <source>
        <dbReference type="Proteomes" id="UP001311232"/>
    </source>
</evidence>
<dbReference type="SMART" id="SM00664">
    <property type="entry name" value="DoH"/>
    <property type="match status" value="1"/>
</dbReference>
<evidence type="ECO:0000259" key="10">
    <source>
        <dbReference type="PROSITE" id="PS50836"/>
    </source>
</evidence>
<feature type="domain" description="Protein kinase" evidence="8">
    <location>
        <begin position="1378"/>
        <end position="1730"/>
    </location>
</feature>
<dbReference type="Proteomes" id="UP001311232">
    <property type="component" value="Unassembled WGS sequence"/>
</dbReference>
<dbReference type="GO" id="GO:0016715">
    <property type="term" value="F:oxidoreductase activity, acting on paired donors, with incorporation or reduction of molecular oxygen, reduced ascorbate as one donor, and incorporation of one atom of oxygen"/>
    <property type="evidence" value="ECO:0007669"/>
    <property type="project" value="InterPro"/>
</dbReference>
<dbReference type="InterPro" id="IPR001683">
    <property type="entry name" value="PX_dom"/>
</dbReference>
<feature type="compositionally biased region" description="Basic and acidic residues" evidence="6">
    <location>
        <begin position="1173"/>
        <end position="1184"/>
    </location>
</feature>
<dbReference type="SUPFAM" id="SSF56112">
    <property type="entry name" value="Protein kinase-like (PK-like)"/>
    <property type="match status" value="1"/>
</dbReference>
<dbReference type="Pfam" id="PF03351">
    <property type="entry name" value="DOMON"/>
    <property type="match status" value="1"/>
</dbReference>
<dbReference type="Pfam" id="PF04212">
    <property type="entry name" value="MIT"/>
    <property type="match status" value="1"/>
</dbReference>
<accession>A0AAV9R5Y1</accession>
<dbReference type="InterPro" id="IPR000719">
    <property type="entry name" value="Prot_kinase_dom"/>
</dbReference>
<name>A0AAV9R5Y1_9TELE</name>
<comment type="cofactor">
    <cofactor evidence="1">
        <name>Cu(2+)</name>
        <dbReference type="ChEBI" id="CHEBI:29036"/>
    </cofactor>
</comment>
<dbReference type="PANTHER" id="PTHR15508">
    <property type="entry name" value="RIBOSOMAL PROTEIN S6 KINASE"/>
    <property type="match status" value="1"/>
</dbReference>
<dbReference type="GO" id="GO:0005524">
    <property type="term" value="F:ATP binding"/>
    <property type="evidence" value="ECO:0007669"/>
    <property type="project" value="InterPro"/>
</dbReference>
<evidence type="ECO:0000256" key="4">
    <source>
        <dbReference type="ARBA" id="ARBA00023157"/>
    </source>
</evidence>
<keyword evidence="4" id="KW-1015">Disulfide bond</keyword>
<dbReference type="Pfam" id="PF03712">
    <property type="entry name" value="Cu2_monoox_C"/>
    <property type="match status" value="1"/>
</dbReference>
<dbReference type="InterPro" id="IPR008977">
    <property type="entry name" value="PHM/PNGase_F_dom_sf"/>
</dbReference>
<feature type="domain" description="PX" evidence="9">
    <location>
        <begin position="493"/>
        <end position="617"/>
    </location>
</feature>
<dbReference type="Gene3D" id="2.60.120.310">
    <property type="entry name" value="Copper type II, ascorbate-dependent monooxygenase, N-terminal domain"/>
    <property type="match status" value="1"/>
</dbReference>
<evidence type="ECO:0000313" key="11">
    <source>
        <dbReference type="EMBL" id="KAK5603430.1"/>
    </source>
</evidence>
<feature type="chain" id="PRO_5043821630" evidence="7">
    <location>
        <begin position="21"/>
        <end position="1737"/>
    </location>
</feature>
<dbReference type="SUPFAM" id="SSF116846">
    <property type="entry name" value="MIT domain"/>
    <property type="match status" value="1"/>
</dbReference>
<dbReference type="PROSITE" id="PS50195">
    <property type="entry name" value="PX"/>
    <property type="match status" value="1"/>
</dbReference>
<dbReference type="GO" id="GO:0004672">
    <property type="term" value="F:protein kinase activity"/>
    <property type="evidence" value="ECO:0007669"/>
    <property type="project" value="InterPro"/>
</dbReference>
<dbReference type="InterPro" id="IPR011009">
    <property type="entry name" value="Kinase-like_dom_sf"/>
</dbReference>
<dbReference type="InterPro" id="IPR007330">
    <property type="entry name" value="MIT_dom"/>
</dbReference>
<feature type="signal peptide" evidence="7">
    <location>
        <begin position="1"/>
        <end position="20"/>
    </location>
</feature>
<dbReference type="InterPro" id="IPR005018">
    <property type="entry name" value="DOMON_domain"/>
</dbReference>
<evidence type="ECO:0000256" key="2">
    <source>
        <dbReference type="ARBA" id="ARBA00010676"/>
    </source>
</evidence>
<feature type="region of interest" description="Disordered" evidence="6">
    <location>
        <begin position="679"/>
        <end position="756"/>
    </location>
</feature>
<dbReference type="InterPro" id="IPR045266">
    <property type="entry name" value="DOH_DOMON"/>
</dbReference>